<dbReference type="SUPFAM" id="SSF53756">
    <property type="entry name" value="UDP-Glycosyltransferase/glycogen phosphorylase"/>
    <property type="match status" value="1"/>
</dbReference>
<dbReference type="STRING" id="1325564.NSJP_4036"/>
<evidence type="ECO:0000313" key="1">
    <source>
        <dbReference type="EMBL" id="SLM50203.1"/>
    </source>
</evidence>
<protein>
    <recommendedName>
        <fullName evidence="3">Glycosyltransferase</fullName>
    </recommendedName>
</protein>
<proteinExistence type="predicted"/>
<dbReference type="Proteomes" id="UP000192042">
    <property type="component" value="Chromosome I"/>
</dbReference>
<dbReference type="EMBL" id="LT828648">
    <property type="protein sequence ID" value="SLM50203.1"/>
    <property type="molecule type" value="Genomic_DNA"/>
</dbReference>
<organism evidence="1 2">
    <name type="scientific">Nitrospira japonica</name>
    <dbReference type="NCBI Taxonomy" id="1325564"/>
    <lineage>
        <taxon>Bacteria</taxon>
        <taxon>Pseudomonadati</taxon>
        <taxon>Nitrospirota</taxon>
        <taxon>Nitrospiria</taxon>
        <taxon>Nitrospirales</taxon>
        <taxon>Nitrospiraceae</taxon>
        <taxon>Nitrospira</taxon>
    </lineage>
</organism>
<dbReference type="KEGG" id="nja:NSJP_4036"/>
<sequence>MFLNDPTAARVFARVEVLPDPPRPTWWGQQWHRMNLAAFFETRYRQPSYYRMMREKIDALCIEAKVDLIYADLIFMTEYVGEHRAIPAIVDLTDSITLMGLRVLRSEHGLSKKLSAWAHLVRARQLERTVGNVFDLVVTNSVVDEGVIKGLSGSSNTLTVTNGVDMDYFLPGIGQGETDKLVFTGVMGYPPNQDAALYFSDEIFPLIRAKRPHAQFWIVGNGPPENVRRLAQRPGIHVTGEVEDVRPFVRSSALVVCPLRLGTGVKNKILIAMAMKKATVATPLSIEGLDLVDNREVALADSAQVFADKVVHLLENPTEAQRLGANGLARVREHHSWAVMARSLEMAIDSVIVSRNGRSHPLN</sequence>
<dbReference type="AlphaFoldDB" id="A0A1W1IBQ7"/>
<dbReference type="Gene3D" id="3.40.50.2000">
    <property type="entry name" value="Glycogen Phosphorylase B"/>
    <property type="match status" value="2"/>
</dbReference>
<keyword evidence="2" id="KW-1185">Reference proteome</keyword>
<evidence type="ECO:0008006" key="3">
    <source>
        <dbReference type="Google" id="ProtNLM"/>
    </source>
</evidence>
<evidence type="ECO:0000313" key="2">
    <source>
        <dbReference type="Proteomes" id="UP000192042"/>
    </source>
</evidence>
<reference evidence="1 2" key="1">
    <citation type="submission" date="2017-03" db="EMBL/GenBank/DDBJ databases">
        <authorList>
            <person name="Afonso C.L."/>
            <person name="Miller P.J."/>
            <person name="Scott M.A."/>
            <person name="Spackman E."/>
            <person name="Goraichik I."/>
            <person name="Dimitrov K.M."/>
            <person name="Suarez D.L."/>
            <person name="Swayne D.E."/>
        </authorList>
    </citation>
    <scope>NUCLEOTIDE SEQUENCE [LARGE SCALE GENOMIC DNA]</scope>
    <source>
        <strain evidence="1">Genome sequencing of Nitrospira japonica strain NJ11</strain>
    </source>
</reference>
<dbReference type="PANTHER" id="PTHR12526">
    <property type="entry name" value="GLYCOSYLTRANSFERASE"/>
    <property type="match status" value="1"/>
</dbReference>
<accession>A0A1W1IBQ7</accession>
<name>A0A1W1IBQ7_9BACT</name>
<gene>
    <name evidence="1" type="ORF">NSJP_4036</name>
</gene>
<dbReference type="Pfam" id="PF13692">
    <property type="entry name" value="Glyco_trans_1_4"/>
    <property type="match status" value="1"/>
</dbReference>
<dbReference type="CDD" id="cd03801">
    <property type="entry name" value="GT4_PimA-like"/>
    <property type="match status" value="1"/>
</dbReference>
<dbReference type="PANTHER" id="PTHR12526:SF600">
    <property type="entry name" value="GLYCOSYL TRANSFERASE GROUP 1"/>
    <property type="match status" value="1"/>
</dbReference>
<dbReference type="GO" id="GO:0016757">
    <property type="term" value="F:glycosyltransferase activity"/>
    <property type="evidence" value="ECO:0007669"/>
    <property type="project" value="TreeGrafter"/>
</dbReference>